<keyword evidence="3" id="KW-0238">DNA-binding</keyword>
<dbReference type="SMART" id="SM01019">
    <property type="entry name" value="B3"/>
    <property type="match status" value="2"/>
</dbReference>
<dbReference type="SUPFAM" id="SSF101936">
    <property type="entry name" value="DNA-binding pseudobarrel domain"/>
    <property type="match status" value="2"/>
</dbReference>
<organism evidence="7 8">
    <name type="scientific">Eucalyptus globulus</name>
    <name type="common">Tasmanian blue gum</name>
    <dbReference type="NCBI Taxonomy" id="34317"/>
    <lineage>
        <taxon>Eukaryota</taxon>
        <taxon>Viridiplantae</taxon>
        <taxon>Streptophyta</taxon>
        <taxon>Embryophyta</taxon>
        <taxon>Tracheophyta</taxon>
        <taxon>Spermatophyta</taxon>
        <taxon>Magnoliopsida</taxon>
        <taxon>eudicotyledons</taxon>
        <taxon>Gunneridae</taxon>
        <taxon>Pentapetalae</taxon>
        <taxon>rosids</taxon>
        <taxon>malvids</taxon>
        <taxon>Myrtales</taxon>
        <taxon>Myrtaceae</taxon>
        <taxon>Myrtoideae</taxon>
        <taxon>Eucalypteae</taxon>
        <taxon>Eucalyptus</taxon>
    </lineage>
</organism>
<dbReference type="PANTHER" id="PTHR31391">
    <property type="entry name" value="B3 DOMAIN-CONTAINING PROTEIN OS11G0197600-RELATED"/>
    <property type="match status" value="1"/>
</dbReference>
<dbReference type="Gene3D" id="2.40.330.10">
    <property type="entry name" value="DNA-binding pseudobarrel domain"/>
    <property type="match status" value="2"/>
</dbReference>
<feature type="domain" description="TF-B3" evidence="6">
    <location>
        <begin position="34"/>
        <end position="112"/>
    </location>
</feature>
<comment type="subcellular location">
    <subcellularLocation>
        <location evidence="1">Nucleus</location>
    </subcellularLocation>
</comment>
<dbReference type="PANTHER" id="PTHR31391:SF106">
    <property type="entry name" value="B3 DOMAIN-CONTAINING PROTEIN OS01G0723500"/>
    <property type="match status" value="1"/>
</dbReference>
<gene>
    <name evidence="7" type="ORF">ACJRO7_034778</name>
</gene>
<name>A0ABD3J760_EUCGL</name>
<proteinExistence type="predicted"/>
<dbReference type="EMBL" id="JBJKBG010000009">
    <property type="protein sequence ID" value="KAL3722459.1"/>
    <property type="molecule type" value="Genomic_DNA"/>
</dbReference>
<dbReference type="GO" id="GO:0005634">
    <property type="term" value="C:nucleus"/>
    <property type="evidence" value="ECO:0007669"/>
    <property type="project" value="UniProtKB-SubCell"/>
</dbReference>
<evidence type="ECO:0000259" key="6">
    <source>
        <dbReference type="PROSITE" id="PS50863"/>
    </source>
</evidence>
<dbReference type="Pfam" id="PF02362">
    <property type="entry name" value="B3"/>
    <property type="match status" value="2"/>
</dbReference>
<dbReference type="InterPro" id="IPR015300">
    <property type="entry name" value="DNA-bd_pseudobarrel_sf"/>
</dbReference>
<dbReference type="GO" id="GO:0003677">
    <property type="term" value="F:DNA binding"/>
    <property type="evidence" value="ECO:0007669"/>
    <property type="project" value="UniProtKB-KW"/>
</dbReference>
<keyword evidence="4" id="KW-0804">Transcription</keyword>
<feature type="domain" description="TF-B3" evidence="6">
    <location>
        <begin position="230"/>
        <end position="323"/>
    </location>
</feature>
<dbReference type="CDD" id="cd10017">
    <property type="entry name" value="B3_DNA"/>
    <property type="match status" value="2"/>
</dbReference>
<evidence type="ECO:0000313" key="7">
    <source>
        <dbReference type="EMBL" id="KAL3722459.1"/>
    </source>
</evidence>
<dbReference type="InterPro" id="IPR044837">
    <property type="entry name" value="REM16-like"/>
</dbReference>
<keyword evidence="5" id="KW-0539">Nucleus</keyword>
<evidence type="ECO:0000256" key="3">
    <source>
        <dbReference type="ARBA" id="ARBA00023125"/>
    </source>
</evidence>
<keyword evidence="8" id="KW-1185">Reference proteome</keyword>
<evidence type="ECO:0000313" key="8">
    <source>
        <dbReference type="Proteomes" id="UP001634007"/>
    </source>
</evidence>
<keyword evidence="2" id="KW-0805">Transcription regulation</keyword>
<dbReference type="AlphaFoldDB" id="A0ABD3J760"/>
<dbReference type="PROSITE" id="PS50863">
    <property type="entry name" value="B3"/>
    <property type="match status" value="2"/>
</dbReference>
<evidence type="ECO:0000256" key="5">
    <source>
        <dbReference type="ARBA" id="ARBA00023242"/>
    </source>
</evidence>
<evidence type="ECO:0000256" key="1">
    <source>
        <dbReference type="ARBA" id="ARBA00004123"/>
    </source>
</evidence>
<reference evidence="7 8" key="1">
    <citation type="submission" date="2024-11" db="EMBL/GenBank/DDBJ databases">
        <title>Chromosome-level genome assembly of Eucalyptus globulus Labill. provides insights into its genome evolution.</title>
        <authorList>
            <person name="Li X."/>
        </authorList>
    </citation>
    <scope>NUCLEOTIDE SEQUENCE [LARGE SCALE GENOMIC DNA]</scope>
    <source>
        <strain evidence="7">CL2024</strain>
        <tissue evidence="7">Fresh tender leaves</tissue>
    </source>
</reference>
<comment type="caution">
    <text evidence="7">The sequence shown here is derived from an EMBL/GenBank/DDBJ whole genome shotgun (WGS) entry which is preliminary data.</text>
</comment>
<evidence type="ECO:0000256" key="2">
    <source>
        <dbReference type="ARBA" id="ARBA00023015"/>
    </source>
</evidence>
<sequence length="328" mass="37949">MEGLGEKHELGSILKMKMNCFIKLILQKEPMQELKIPPKFARLFSEELPHRVILKGPSGGKWNAKLRKDNAGLYIHDGWREFHMDNSLGNKEFLLFKYNGKRSFEVDIFDPTGLVRIDVPVTEGTETNLHNGKRPQGRPRKCPVVSQKTYLKSQDKQNLEEEMDLRAIITSSEPRKRKQKKKLGKLTRGFPVSRSRFRCCSIEKNASSSEVNARLRAVEEKMFASKFPYFMTYMKMFSLEKAKMLYIPRAFAQAHCPLERADIVLRNLEGNTWNVVCVINKNRHFFSGGWPAFIQDNKLGTGDICVFELISSKEFRVTIFRSPKTLHE</sequence>
<dbReference type="InterPro" id="IPR003340">
    <property type="entry name" value="B3_DNA-bd"/>
</dbReference>
<dbReference type="Proteomes" id="UP001634007">
    <property type="component" value="Unassembled WGS sequence"/>
</dbReference>
<protein>
    <recommendedName>
        <fullName evidence="6">TF-B3 domain-containing protein</fullName>
    </recommendedName>
</protein>
<accession>A0ABD3J760</accession>
<evidence type="ECO:0000256" key="4">
    <source>
        <dbReference type="ARBA" id="ARBA00023163"/>
    </source>
</evidence>